<dbReference type="OrthoDB" id="302142at2759"/>
<gene>
    <name evidence="1" type="ORF">PSON_ATCC_30995.1.T1030022</name>
</gene>
<organism evidence="1 2">
    <name type="scientific">Paramecium sonneborni</name>
    <dbReference type="NCBI Taxonomy" id="65129"/>
    <lineage>
        <taxon>Eukaryota</taxon>
        <taxon>Sar</taxon>
        <taxon>Alveolata</taxon>
        <taxon>Ciliophora</taxon>
        <taxon>Intramacronucleata</taxon>
        <taxon>Oligohymenophorea</taxon>
        <taxon>Peniculida</taxon>
        <taxon>Parameciidae</taxon>
        <taxon>Paramecium</taxon>
    </lineage>
</organism>
<reference evidence="1" key="1">
    <citation type="submission" date="2021-01" db="EMBL/GenBank/DDBJ databases">
        <authorList>
            <consortium name="Genoscope - CEA"/>
            <person name="William W."/>
        </authorList>
    </citation>
    <scope>NUCLEOTIDE SEQUENCE</scope>
</reference>
<protein>
    <submittedName>
        <fullName evidence="1">Uncharacterized protein</fullName>
    </submittedName>
</protein>
<name>A0A8S1QCQ4_9CILI</name>
<accession>A0A8S1QCQ4</accession>
<evidence type="ECO:0000313" key="2">
    <source>
        <dbReference type="Proteomes" id="UP000692954"/>
    </source>
</evidence>
<comment type="caution">
    <text evidence="1">The sequence shown here is derived from an EMBL/GenBank/DDBJ whole genome shotgun (WGS) entry which is preliminary data.</text>
</comment>
<proteinExistence type="predicted"/>
<dbReference type="Proteomes" id="UP000692954">
    <property type="component" value="Unassembled WGS sequence"/>
</dbReference>
<keyword evidence="2" id="KW-1185">Reference proteome</keyword>
<evidence type="ECO:0000313" key="1">
    <source>
        <dbReference type="EMBL" id="CAD8113263.1"/>
    </source>
</evidence>
<dbReference type="AlphaFoldDB" id="A0A8S1QCQ4"/>
<dbReference type="EMBL" id="CAJJDN010000103">
    <property type="protein sequence ID" value="CAD8113263.1"/>
    <property type="molecule type" value="Genomic_DNA"/>
</dbReference>
<sequence>MVDIIDLCKKYQQKGMQQAQYDPREVELVDLGIEGIDLIHKKYLKNIIYSLTDKFTEQDLVYIESFCSDENTQYFSPMKLILYLHLRYQEIKMNGRELITEVLSKVIPMTFDIPQKLEAEIPENYIKEGLEGYLDINILDNFLKESVKSNFYKDEYRIILIQWLNKLKSKKIDSISNFISDQISQLPQ</sequence>